<dbReference type="EMBL" id="BAAANY010000020">
    <property type="protein sequence ID" value="GAA1697879.1"/>
    <property type="molecule type" value="Genomic_DNA"/>
</dbReference>
<keyword evidence="2" id="KW-1185">Reference proteome</keyword>
<name>A0ABP4U2D0_9ACTN</name>
<protein>
    <recommendedName>
        <fullName evidence="3">PPM-type phosphatase domain-containing protein</fullName>
    </recommendedName>
</protein>
<evidence type="ECO:0000313" key="2">
    <source>
        <dbReference type="Proteomes" id="UP001500618"/>
    </source>
</evidence>
<accession>A0ABP4U2D0</accession>
<proteinExistence type="predicted"/>
<gene>
    <name evidence="1" type="ORF">GCM10009765_54140</name>
</gene>
<comment type="caution">
    <text evidence="1">The sequence shown here is derived from an EMBL/GenBank/DDBJ whole genome shotgun (WGS) entry which is preliminary data.</text>
</comment>
<organism evidence="1 2">
    <name type="scientific">Fodinicola feengrottensis</name>
    <dbReference type="NCBI Taxonomy" id="435914"/>
    <lineage>
        <taxon>Bacteria</taxon>
        <taxon>Bacillati</taxon>
        <taxon>Actinomycetota</taxon>
        <taxon>Actinomycetes</taxon>
        <taxon>Mycobacteriales</taxon>
        <taxon>Fodinicola</taxon>
    </lineage>
</organism>
<sequence>MVDNEWVDVLGCGHGALRGESRLCCHLLVDEPPGCYRLLTGFGAAYDLVCQACAESEAAALLDACEGCTHKADAWDGVLGWRGQAEIRHRDEAAAGTWTQTPCGMTPVNERCLAPMLGGWLVLTADGLFDTASGRGWGDRKSRSNQPACGLAVCGGRRYTRRPTVVLLRSSRTMDSTA</sequence>
<evidence type="ECO:0000313" key="1">
    <source>
        <dbReference type="EMBL" id="GAA1697879.1"/>
    </source>
</evidence>
<reference evidence="2" key="1">
    <citation type="journal article" date="2019" name="Int. J. Syst. Evol. Microbiol.">
        <title>The Global Catalogue of Microorganisms (GCM) 10K type strain sequencing project: providing services to taxonomists for standard genome sequencing and annotation.</title>
        <authorList>
            <consortium name="The Broad Institute Genomics Platform"/>
            <consortium name="The Broad Institute Genome Sequencing Center for Infectious Disease"/>
            <person name="Wu L."/>
            <person name="Ma J."/>
        </authorList>
    </citation>
    <scope>NUCLEOTIDE SEQUENCE [LARGE SCALE GENOMIC DNA]</scope>
    <source>
        <strain evidence="2">JCM 14718</strain>
    </source>
</reference>
<evidence type="ECO:0008006" key="3">
    <source>
        <dbReference type="Google" id="ProtNLM"/>
    </source>
</evidence>
<dbReference type="Proteomes" id="UP001500618">
    <property type="component" value="Unassembled WGS sequence"/>
</dbReference>